<evidence type="ECO:0000256" key="1">
    <source>
        <dbReference type="SAM" id="MobiDB-lite"/>
    </source>
</evidence>
<gene>
    <name evidence="2" type="ORF">BAL341_098</name>
</gene>
<feature type="compositionally biased region" description="Polar residues" evidence="1">
    <location>
        <begin position="89"/>
        <end position="98"/>
    </location>
</feature>
<evidence type="ECO:0000313" key="2">
    <source>
        <dbReference type="EMBL" id="VHO00188.1"/>
    </source>
</evidence>
<feature type="region of interest" description="Disordered" evidence="1">
    <location>
        <begin position="84"/>
        <end position="128"/>
    </location>
</feature>
<protein>
    <submittedName>
        <fullName evidence="2">Uncharacterized protein</fullName>
    </submittedName>
</protein>
<name>A0A486XGL8_9GAMM</name>
<proteinExistence type="predicted"/>
<dbReference type="AlphaFoldDB" id="A0A486XGL8"/>
<reference evidence="2" key="1">
    <citation type="submission" date="2019-04" db="EMBL/GenBank/DDBJ databases">
        <authorList>
            <person name="Brambilla D."/>
        </authorList>
    </citation>
    <scope>NUCLEOTIDE SEQUENCE</scope>
    <source>
        <strain evidence="2">BAL1</strain>
    </source>
</reference>
<accession>A0A486XGL8</accession>
<organism evidence="2">
    <name type="scientific">Rheinheimera sp. BAL341</name>
    <dbReference type="NCBI Taxonomy" id="1708203"/>
    <lineage>
        <taxon>Bacteria</taxon>
        <taxon>Pseudomonadati</taxon>
        <taxon>Pseudomonadota</taxon>
        <taxon>Gammaproteobacteria</taxon>
        <taxon>Chromatiales</taxon>
        <taxon>Chromatiaceae</taxon>
        <taxon>Rheinheimera</taxon>
    </lineage>
</organism>
<sequence length="302" mass="33145">MSTYFFKSKDGKSASVNGVTSVDSRAFDNEPLTYLKLLHDGGHQIHCNCSTPNAVSHVCLLSSHETYYLKQSSSKPHDDECPLVGLSSGEYSPPTNADNPKKIKPYLPGSKVADKKGEATGGGGGRSAKQSTLYTMLCHLLAGKTSDGKIMVFNKYSHNKSFNWGSLYYSLFANKPFIGKTKFSALLKTPSSSGPRKDQSFINHFTSNISDKYPPQIYTIAIANTYNLKSEDGKCHFTDSGGGERILQPRLPSHRYSQTTGPRLFFFLEAYVDGEWIVPTLYSHPVVSLEVCSGQLILATSL</sequence>
<dbReference type="EMBL" id="CAAJGR010000013">
    <property type="protein sequence ID" value="VHO00188.1"/>
    <property type="molecule type" value="Genomic_DNA"/>
</dbReference>